<dbReference type="AlphaFoldDB" id="A0A2C9P4T8"/>
<protein>
    <submittedName>
        <fullName evidence="1">Uncharacterized protein</fullName>
    </submittedName>
</protein>
<dbReference type="EMBL" id="CP022117">
    <property type="protein sequence ID" value="ASG18436.1"/>
    <property type="molecule type" value="Genomic_DNA"/>
</dbReference>
<reference evidence="1 2" key="1">
    <citation type="submission" date="2017-06" db="EMBL/GenBank/DDBJ databases">
        <title>Salmonella reference genomes for public health.</title>
        <authorList>
            <person name="Robertson J."/>
            <person name="Yoshida C."/>
            <person name="Gurnik S."/>
            <person name="Nash J."/>
        </authorList>
    </citation>
    <scope>NUCLEOTIDE SEQUENCE [LARGE SCALE GENOMIC DNA]</scope>
    <source>
        <strain evidence="1 2">S-1643</strain>
    </source>
</reference>
<accession>A0A2C9P4T8</accession>
<gene>
    <name evidence="1" type="ORF">LFZ25_22140</name>
</gene>
<dbReference type="Proteomes" id="UP000197157">
    <property type="component" value="Chromosome"/>
</dbReference>
<proteinExistence type="predicted"/>
<evidence type="ECO:0000313" key="1">
    <source>
        <dbReference type="EMBL" id="ASG18436.1"/>
    </source>
</evidence>
<sequence>MLRVLARQYGIFCCVGPEEESLIANASAQPGPESLKAKNSHMAKVSELAVPGLGDIQLLTNLIFIIHSSATYYIVKTQMLILISSCKS</sequence>
<evidence type="ECO:0000313" key="2">
    <source>
        <dbReference type="Proteomes" id="UP000197157"/>
    </source>
</evidence>
<organism evidence="1 2">
    <name type="scientific">Salmonella enterica subsp. enterica serovar Macclesfield str. S-1643</name>
    <dbReference type="NCBI Taxonomy" id="1242107"/>
    <lineage>
        <taxon>Bacteria</taxon>
        <taxon>Pseudomonadati</taxon>
        <taxon>Pseudomonadota</taxon>
        <taxon>Gammaproteobacteria</taxon>
        <taxon>Enterobacterales</taxon>
        <taxon>Enterobacteriaceae</taxon>
        <taxon>Salmonella</taxon>
    </lineage>
</organism>
<name>A0A2C9P4T8_SALET</name>